<sequence length="137" mass="14754">MRVGMCDCECVWLFLCQIGLRLLPLLDQFRTPIKCGAYFLQATLPDSGWCLCPLVYWWFSASGAGCFGVCRLTPGGCLGGDVPRDLVSLGPWPDLLRRRRLLVGPVGMLLQLPGVSALRLLGGSPGALLCSSLGGLR</sequence>
<dbReference type="EMBL" id="JAHRIQ010093088">
    <property type="protein sequence ID" value="MEQ2250999.1"/>
    <property type="molecule type" value="Genomic_DNA"/>
</dbReference>
<evidence type="ECO:0000313" key="2">
    <source>
        <dbReference type="Proteomes" id="UP001482620"/>
    </source>
</evidence>
<organism evidence="1 2">
    <name type="scientific">Ilyodon furcidens</name>
    <name type="common">goldbreast splitfin</name>
    <dbReference type="NCBI Taxonomy" id="33524"/>
    <lineage>
        <taxon>Eukaryota</taxon>
        <taxon>Metazoa</taxon>
        <taxon>Chordata</taxon>
        <taxon>Craniata</taxon>
        <taxon>Vertebrata</taxon>
        <taxon>Euteleostomi</taxon>
        <taxon>Actinopterygii</taxon>
        <taxon>Neopterygii</taxon>
        <taxon>Teleostei</taxon>
        <taxon>Neoteleostei</taxon>
        <taxon>Acanthomorphata</taxon>
        <taxon>Ovalentaria</taxon>
        <taxon>Atherinomorphae</taxon>
        <taxon>Cyprinodontiformes</taxon>
        <taxon>Goodeidae</taxon>
        <taxon>Ilyodon</taxon>
    </lineage>
</organism>
<proteinExistence type="predicted"/>
<keyword evidence="2" id="KW-1185">Reference proteome</keyword>
<accession>A0ABV0V0U2</accession>
<dbReference type="Proteomes" id="UP001482620">
    <property type="component" value="Unassembled WGS sequence"/>
</dbReference>
<gene>
    <name evidence="1" type="ORF">ILYODFUR_006557</name>
</gene>
<protein>
    <submittedName>
        <fullName evidence="1">Uncharacterized protein</fullName>
    </submittedName>
</protein>
<reference evidence="1 2" key="1">
    <citation type="submission" date="2021-06" db="EMBL/GenBank/DDBJ databases">
        <authorList>
            <person name="Palmer J.M."/>
        </authorList>
    </citation>
    <scope>NUCLEOTIDE SEQUENCE [LARGE SCALE GENOMIC DNA]</scope>
    <source>
        <strain evidence="2">if_2019</strain>
        <tissue evidence="1">Muscle</tissue>
    </source>
</reference>
<evidence type="ECO:0000313" key="1">
    <source>
        <dbReference type="EMBL" id="MEQ2250999.1"/>
    </source>
</evidence>
<name>A0ABV0V0U2_9TELE</name>
<comment type="caution">
    <text evidence="1">The sequence shown here is derived from an EMBL/GenBank/DDBJ whole genome shotgun (WGS) entry which is preliminary data.</text>
</comment>